<dbReference type="EMBL" id="GL883006">
    <property type="protein sequence ID" value="EGG25019.1"/>
    <property type="molecule type" value="Genomic_DNA"/>
</dbReference>
<dbReference type="Proteomes" id="UP000007797">
    <property type="component" value="Unassembled WGS sequence"/>
</dbReference>
<evidence type="ECO:0000313" key="1">
    <source>
        <dbReference type="EMBL" id="EGG25019.1"/>
    </source>
</evidence>
<sequence length="72" mass="8657">MSKRLITHRTTESDVDWWLIIKLSMGDYLYLYYDSDMHEHQFMQGKFLRSRYSAFGQALKTIEDDAIDYIVV</sequence>
<reference evidence="2" key="1">
    <citation type="journal article" date="2011" name="Genome Res.">
        <title>Phylogeny-wide analysis of social amoeba genomes highlights ancient origins for complex intercellular communication.</title>
        <authorList>
            <person name="Heidel A.J."/>
            <person name="Lawal H.M."/>
            <person name="Felder M."/>
            <person name="Schilde C."/>
            <person name="Helps N.R."/>
            <person name="Tunggal B."/>
            <person name="Rivero F."/>
            <person name="John U."/>
            <person name="Schleicher M."/>
            <person name="Eichinger L."/>
            <person name="Platzer M."/>
            <person name="Noegel A.A."/>
            <person name="Schaap P."/>
            <person name="Gloeckner G."/>
        </authorList>
    </citation>
    <scope>NUCLEOTIDE SEQUENCE [LARGE SCALE GENOMIC DNA]</scope>
    <source>
        <strain evidence="2">SH3</strain>
    </source>
</reference>
<accession>F4PH35</accession>
<keyword evidence="2" id="KW-1185">Reference proteome</keyword>
<dbReference type="GeneID" id="14877548"/>
<name>F4PH35_CACFS</name>
<dbReference type="AlphaFoldDB" id="F4PH35"/>
<gene>
    <name evidence="1" type="ORF">DFA_03265</name>
</gene>
<protein>
    <submittedName>
        <fullName evidence="1">Uncharacterized protein</fullName>
    </submittedName>
</protein>
<organism evidence="1 2">
    <name type="scientific">Cavenderia fasciculata</name>
    <name type="common">Slime mold</name>
    <name type="synonym">Dictyostelium fasciculatum</name>
    <dbReference type="NCBI Taxonomy" id="261658"/>
    <lineage>
        <taxon>Eukaryota</taxon>
        <taxon>Amoebozoa</taxon>
        <taxon>Evosea</taxon>
        <taxon>Eumycetozoa</taxon>
        <taxon>Dictyostelia</taxon>
        <taxon>Acytosteliales</taxon>
        <taxon>Cavenderiaceae</taxon>
        <taxon>Cavenderia</taxon>
    </lineage>
</organism>
<evidence type="ECO:0000313" key="2">
    <source>
        <dbReference type="Proteomes" id="UP000007797"/>
    </source>
</evidence>
<dbReference type="OrthoDB" id="10261598at2759"/>
<proteinExistence type="predicted"/>
<dbReference type="KEGG" id="dfa:DFA_03265"/>
<dbReference type="RefSeq" id="XP_004362870.1">
    <property type="nucleotide sequence ID" value="XM_004362813.1"/>
</dbReference>